<dbReference type="AlphaFoldDB" id="A0A6M6BM24"/>
<dbReference type="RefSeq" id="WP_171593114.1">
    <property type="nucleotide sequence ID" value="NZ_CP053538.1"/>
</dbReference>
<feature type="compositionally biased region" description="Polar residues" evidence="1">
    <location>
        <begin position="96"/>
        <end position="114"/>
    </location>
</feature>
<evidence type="ECO:0000256" key="2">
    <source>
        <dbReference type="SAM" id="SignalP"/>
    </source>
</evidence>
<keyword evidence="4" id="KW-1185">Reference proteome</keyword>
<feature type="region of interest" description="Disordered" evidence="1">
    <location>
        <begin position="96"/>
        <end position="154"/>
    </location>
</feature>
<gene>
    <name evidence="3" type="ORF">HMJ29_19790</name>
</gene>
<reference evidence="3 4" key="1">
    <citation type="submission" date="2020-05" db="EMBL/GenBank/DDBJ databases">
        <title>Complete genome sequence of Hymenobacter sp. TS19 in Coasted Sand Dune.</title>
        <authorList>
            <person name="Lee J.-H."/>
            <person name="Jung J.-H."/>
            <person name="Jeong S."/>
            <person name="Zhao L."/>
            <person name="Kim M.-K."/>
            <person name="Seo H.-S."/>
            <person name="Lim S."/>
        </authorList>
    </citation>
    <scope>NUCLEOTIDE SEQUENCE [LARGE SCALE GENOMIC DNA]</scope>
    <source>
        <strain evidence="3 4">TS19</strain>
    </source>
</reference>
<feature type="region of interest" description="Disordered" evidence="1">
    <location>
        <begin position="22"/>
        <end position="63"/>
    </location>
</feature>
<protein>
    <recommendedName>
        <fullName evidence="5">Spy/CpxP family protein refolding chaperone</fullName>
    </recommendedName>
</protein>
<keyword evidence="2" id="KW-0732">Signal</keyword>
<dbReference type="KEGG" id="hts:HMJ29_19790"/>
<proteinExistence type="predicted"/>
<sequence>MRKLLAASLFAAALAGATLSVPAQAQTAPSAQKVKTKKDKTKIKGDDDTAARPEGHRPGGPGNMLVEMTKTLNLTADQQTRVSAIQQEQMQQMQTLREQSSAGTDRQAMMTQMRSLDETTDTQLKAVLTPEQFQKYQAQKQERMRNRRLPGANQ</sequence>
<organism evidence="3 4">
    <name type="scientific">Hymenobacter taeanensis</name>
    <dbReference type="NCBI Taxonomy" id="2735321"/>
    <lineage>
        <taxon>Bacteria</taxon>
        <taxon>Pseudomonadati</taxon>
        <taxon>Bacteroidota</taxon>
        <taxon>Cytophagia</taxon>
        <taxon>Cytophagales</taxon>
        <taxon>Hymenobacteraceae</taxon>
        <taxon>Hymenobacter</taxon>
    </lineage>
</organism>
<name>A0A6M6BM24_9BACT</name>
<feature type="signal peptide" evidence="2">
    <location>
        <begin position="1"/>
        <end position="25"/>
    </location>
</feature>
<accession>A0A6M6BM24</accession>
<dbReference type="Proteomes" id="UP000501623">
    <property type="component" value="Chromosome"/>
</dbReference>
<feature type="compositionally biased region" description="Basic and acidic residues" evidence="1">
    <location>
        <begin position="42"/>
        <end position="57"/>
    </location>
</feature>
<evidence type="ECO:0000313" key="3">
    <source>
        <dbReference type="EMBL" id="QJX49027.1"/>
    </source>
</evidence>
<evidence type="ECO:0008006" key="5">
    <source>
        <dbReference type="Google" id="ProtNLM"/>
    </source>
</evidence>
<evidence type="ECO:0000313" key="4">
    <source>
        <dbReference type="Proteomes" id="UP000501623"/>
    </source>
</evidence>
<feature type="chain" id="PRO_5026697325" description="Spy/CpxP family protein refolding chaperone" evidence="2">
    <location>
        <begin position="26"/>
        <end position="154"/>
    </location>
</feature>
<evidence type="ECO:0000256" key="1">
    <source>
        <dbReference type="SAM" id="MobiDB-lite"/>
    </source>
</evidence>
<dbReference type="EMBL" id="CP053538">
    <property type="protein sequence ID" value="QJX49027.1"/>
    <property type="molecule type" value="Genomic_DNA"/>
</dbReference>